<gene>
    <name evidence="1" type="ORF">TNCV_3039951</name>
</gene>
<sequence>MMLSTYSCAVSVSRMADKGNGPLDNNTLLWAYVACDSWDRFPTLSWTSPDTSVVVMTHKWNSPLKTNIPQSAQLHVD</sequence>
<dbReference type="Proteomes" id="UP000887159">
    <property type="component" value="Unassembled WGS sequence"/>
</dbReference>
<keyword evidence="2" id="KW-1185">Reference proteome</keyword>
<dbReference type="EMBL" id="BMAU01021212">
    <property type="protein sequence ID" value="GFX99520.1"/>
    <property type="molecule type" value="Genomic_DNA"/>
</dbReference>
<reference evidence="1" key="1">
    <citation type="submission" date="2020-08" db="EMBL/GenBank/DDBJ databases">
        <title>Multicomponent nature underlies the extraordinary mechanical properties of spider dragline silk.</title>
        <authorList>
            <person name="Kono N."/>
            <person name="Nakamura H."/>
            <person name="Mori M."/>
            <person name="Yoshida Y."/>
            <person name="Ohtoshi R."/>
            <person name="Malay A.D."/>
            <person name="Moran D.A.P."/>
            <person name="Tomita M."/>
            <person name="Numata K."/>
            <person name="Arakawa K."/>
        </authorList>
    </citation>
    <scope>NUCLEOTIDE SEQUENCE</scope>
</reference>
<proteinExistence type="predicted"/>
<dbReference type="AlphaFoldDB" id="A0A8X6RSK0"/>
<name>A0A8X6RSK0_TRICX</name>
<evidence type="ECO:0000313" key="2">
    <source>
        <dbReference type="Proteomes" id="UP000887159"/>
    </source>
</evidence>
<accession>A0A8X6RSK0</accession>
<organism evidence="1 2">
    <name type="scientific">Trichonephila clavipes</name>
    <name type="common">Golden silk orbweaver</name>
    <name type="synonym">Nephila clavipes</name>
    <dbReference type="NCBI Taxonomy" id="2585209"/>
    <lineage>
        <taxon>Eukaryota</taxon>
        <taxon>Metazoa</taxon>
        <taxon>Ecdysozoa</taxon>
        <taxon>Arthropoda</taxon>
        <taxon>Chelicerata</taxon>
        <taxon>Arachnida</taxon>
        <taxon>Araneae</taxon>
        <taxon>Araneomorphae</taxon>
        <taxon>Entelegynae</taxon>
        <taxon>Araneoidea</taxon>
        <taxon>Nephilidae</taxon>
        <taxon>Trichonephila</taxon>
    </lineage>
</organism>
<comment type="caution">
    <text evidence="1">The sequence shown here is derived from an EMBL/GenBank/DDBJ whole genome shotgun (WGS) entry which is preliminary data.</text>
</comment>
<evidence type="ECO:0000313" key="1">
    <source>
        <dbReference type="EMBL" id="GFX99520.1"/>
    </source>
</evidence>
<protein>
    <submittedName>
        <fullName evidence="1">Uncharacterized protein</fullName>
    </submittedName>
</protein>